<protein>
    <submittedName>
        <fullName evidence="1">Uncharacterized protein</fullName>
    </submittedName>
</protein>
<sequence length="138" mass="16434">PSKTRFAYTYLVFDRFSRLKNQLRTTVVDTQWELMAVAHTDAAQNVHLTLLDDQFWQQIDQISHTLRPLWKLFRLTDTEGSTLGLLYSMFHEMRASIQMCTYISDDRRETILQIVDSRWEYMRRPIHGVAALLHPLYK</sequence>
<evidence type="ECO:0000313" key="2">
    <source>
        <dbReference type="Proteomes" id="UP000825935"/>
    </source>
</evidence>
<name>A0A8T2VFU7_CERRI</name>
<proteinExistence type="predicted"/>
<dbReference type="InterPro" id="IPR012337">
    <property type="entry name" value="RNaseH-like_sf"/>
</dbReference>
<dbReference type="SUPFAM" id="SSF53098">
    <property type="entry name" value="Ribonuclease H-like"/>
    <property type="match status" value="1"/>
</dbReference>
<feature type="non-terminal residue" evidence="1">
    <location>
        <position position="1"/>
    </location>
</feature>
<feature type="non-terminal residue" evidence="1">
    <location>
        <position position="138"/>
    </location>
</feature>
<organism evidence="1 2">
    <name type="scientific">Ceratopteris richardii</name>
    <name type="common">Triangle waterfern</name>
    <dbReference type="NCBI Taxonomy" id="49495"/>
    <lineage>
        <taxon>Eukaryota</taxon>
        <taxon>Viridiplantae</taxon>
        <taxon>Streptophyta</taxon>
        <taxon>Embryophyta</taxon>
        <taxon>Tracheophyta</taxon>
        <taxon>Polypodiopsida</taxon>
        <taxon>Polypodiidae</taxon>
        <taxon>Polypodiales</taxon>
        <taxon>Pteridineae</taxon>
        <taxon>Pteridaceae</taxon>
        <taxon>Parkerioideae</taxon>
        <taxon>Ceratopteris</taxon>
    </lineage>
</organism>
<dbReference type="Proteomes" id="UP000825935">
    <property type="component" value="Chromosome 1"/>
</dbReference>
<keyword evidence="2" id="KW-1185">Reference proteome</keyword>
<evidence type="ECO:0000313" key="1">
    <source>
        <dbReference type="EMBL" id="KAH7446212.1"/>
    </source>
</evidence>
<dbReference type="EMBL" id="CM035406">
    <property type="protein sequence ID" value="KAH7446212.1"/>
    <property type="molecule type" value="Genomic_DNA"/>
</dbReference>
<dbReference type="AlphaFoldDB" id="A0A8T2VFU7"/>
<reference evidence="1" key="1">
    <citation type="submission" date="2021-08" db="EMBL/GenBank/DDBJ databases">
        <title>WGS assembly of Ceratopteris richardii.</title>
        <authorList>
            <person name="Marchant D.B."/>
            <person name="Chen G."/>
            <person name="Jenkins J."/>
            <person name="Shu S."/>
            <person name="Leebens-Mack J."/>
            <person name="Grimwood J."/>
            <person name="Schmutz J."/>
            <person name="Soltis P."/>
            <person name="Soltis D."/>
            <person name="Chen Z.-H."/>
        </authorList>
    </citation>
    <scope>NUCLEOTIDE SEQUENCE</scope>
    <source>
        <strain evidence="1">Whitten #5841</strain>
        <tissue evidence="1">Leaf</tissue>
    </source>
</reference>
<gene>
    <name evidence="1" type="ORF">KP509_01G045500</name>
</gene>
<accession>A0A8T2VFU7</accession>
<dbReference type="OrthoDB" id="2012664at2759"/>
<comment type="caution">
    <text evidence="1">The sequence shown here is derived from an EMBL/GenBank/DDBJ whole genome shotgun (WGS) entry which is preliminary data.</text>
</comment>